<sequence length="523" mass="56666">MKFTLLASLVGALASLSSVHAHLYGDLASDSELLSHASLIVEGPSFAAPPSLEVVPLVLSGPPENRVNLVFFADGYTLAQRSKFLSDALYQAQDMTLNQTFNTVRPLLNFYAAYTPSNQSGVGTGGRALDTAFGLYRDGTELRGVYCSKPTVIRDACSSLGNLCNYPILLGNSPFYGGLGGSPTIVTSSLLNGPIVLRHELGHSIIKVGEEYNGGTSYFGVNAQRTATSPVSWAHWLTNSSAPLRAERSVMPLQSYVWTLLNTTKSWSTTFRSAGTYSRHHLKYSISGVPNAADLTVRLDGKDIGWVPEPGIGDDRWHYNFYGNSKLAAGAHTLEFVLRNPAIQGKAQLCNVEMLEFGSASEFISTPGHHALYPTFDSSNRTTFRPTNEDCLMRVMTAPNFCSVCKEDLWRRLLTNISLIDSVTESCSSAGNKTLEAKLVPVGQFRLPDNQVSVAESVTIRWLKNGVVVPKYANAAKIDLGKGAGEVVGNWTVEVAFKTEEVRQDPSGRLAAKQFYAVNAANC</sequence>
<dbReference type="AlphaFoldDB" id="A0A5C3QVP5"/>
<evidence type="ECO:0000313" key="2">
    <source>
        <dbReference type="EMBL" id="TFL02404.1"/>
    </source>
</evidence>
<dbReference type="Gene3D" id="3.40.390.10">
    <property type="entry name" value="Collagenase (Catalytic Domain)"/>
    <property type="match status" value="1"/>
</dbReference>
<dbReference type="GO" id="GO:0008237">
    <property type="term" value="F:metallopeptidase activity"/>
    <property type="evidence" value="ECO:0007669"/>
    <property type="project" value="InterPro"/>
</dbReference>
<keyword evidence="1" id="KW-0732">Signal</keyword>
<gene>
    <name evidence="2" type="ORF">BDV98DRAFT_565762</name>
</gene>
<dbReference type="OrthoDB" id="2961863at2759"/>
<protein>
    <submittedName>
        <fullName evidence="2">IgA peptidase M64-domain-containing protein</fullName>
    </submittedName>
</protein>
<evidence type="ECO:0000313" key="3">
    <source>
        <dbReference type="Proteomes" id="UP000305067"/>
    </source>
</evidence>
<feature type="signal peptide" evidence="1">
    <location>
        <begin position="1"/>
        <end position="21"/>
    </location>
</feature>
<dbReference type="EMBL" id="ML178822">
    <property type="protein sequence ID" value="TFL02404.1"/>
    <property type="molecule type" value="Genomic_DNA"/>
</dbReference>
<dbReference type="InterPro" id="IPR024079">
    <property type="entry name" value="MetalloPept_cat_dom_sf"/>
</dbReference>
<dbReference type="Pfam" id="PF09471">
    <property type="entry name" value="Peptidase_M64"/>
    <property type="match status" value="1"/>
</dbReference>
<dbReference type="Proteomes" id="UP000305067">
    <property type="component" value="Unassembled WGS sequence"/>
</dbReference>
<evidence type="ECO:0000256" key="1">
    <source>
        <dbReference type="SAM" id="SignalP"/>
    </source>
</evidence>
<keyword evidence="3" id="KW-1185">Reference proteome</keyword>
<name>A0A5C3QVP5_9AGAR</name>
<proteinExistence type="predicted"/>
<organism evidence="2 3">
    <name type="scientific">Pterulicium gracile</name>
    <dbReference type="NCBI Taxonomy" id="1884261"/>
    <lineage>
        <taxon>Eukaryota</taxon>
        <taxon>Fungi</taxon>
        <taxon>Dikarya</taxon>
        <taxon>Basidiomycota</taxon>
        <taxon>Agaricomycotina</taxon>
        <taxon>Agaricomycetes</taxon>
        <taxon>Agaricomycetidae</taxon>
        <taxon>Agaricales</taxon>
        <taxon>Pleurotineae</taxon>
        <taxon>Pterulaceae</taxon>
        <taxon>Pterulicium</taxon>
    </lineage>
</organism>
<accession>A0A5C3QVP5</accession>
<reference evidence="2 3" key="1">
    <citation type="journal article" date="2019" name="Nat. Ecol. Evol.">
        <title>Megaphylogeny resolves global patterns of mushroom evolution.</title>
        <authorList>
            <person name="Varga T."/>
            <person name="Krizsan K."/>
            <person name="Foldi C."/>
            <person name="Dima B."/>
            <person name="Sanchez-Garcia M."/>
            <person name="Sanchez-Ramirez S."/>
            <person name="Szollosi G.J."/>
            <person name="Szarkandi J.G."/>
            <person name="Papp V."/>
            <person name="Albert L."/>
            <person name="Andreopoulos W."/>
            <person name="Angelini C."/>
            <person name="Antonin V."/>
            <person name="Barry K.W."/>
            <person name="Bougher N.L."/>
            <person name="Buchanan P."/>
            <person name="Buyck B."/>
            <person name="Bense V."/>
            <person name="Catcheside P."/>
            <person name="Chovatia M."/>
            <person name="Cooper J."/>
            <person name="Damon W."/>
            <person name="Desjardin D."/>
            <person name="Finy P."/>
            <person name="Geml J."/>
            <person name="Haridas S."/>
            <person name="Hughes K."/>
            <person name="Justo A."/>
            <person name="Karasinski D."/>
            <person name="Kautmanova I."/>
            <person name="Kiss B."/>
            <person name="Kocsube S."/>
            <person name="Kotiranta H."/>
            <person name="LaButti K.M."/>
            <person name="Lechner B.E."/>
            <person name="Liimatainen K."/>
            <person name="Lipzen A."/>
            <person name="Lukacs Z."/>
            <person name="Mihaltcheva S."/>
            <person name="Morgado L.N."/>
            <person name="Niskanen T."/>
            <person name="Noordeloos M.E."/>
            <person name="Ohm R.A."/>
            <person name="Ortiz-Santana B."/>
            <person name="Ovrebo C."/>
            <person name="Racz N."/>
            <person name="Riley R."/>
            <person name="Savchenko A."/>
            <person name="Shiryaev A."/>
            <person name="Soop K."/>
            <person name="Spirin V."/>
            <person name="Szebenyi C."/>
            <person name="Tomsovsky M."/>
            <person name="Tulloss R.E."/>
            <person name="Uehling J."/>
            <person name="Grigoriev I.V."/>
            <person name="Vagvolgyi C."/>
            <person name="Papp T."/>
            <person name="Martin F.M."/>
            <person name="Miettinen O."/>
            <person name="Hibbett D.S."/>
            <person name="Nagy L.G."/>
        </authorList>
    </citation>
    <scope>NUCLEOTIDE SEQUENCE [LARGE SCALE GENOMIC DNA]</scope>
    <source>
        <strain evidence="2 3">CBS 309.79</strain>
    </source>
</reference>
<dbReference type="InterPro" id="IPR019026">
    <property type="entry name" value="Peptidase_M64_IgA"/>
</dbReference>
<feature type="chain" id="PRO_5022658523" evidence="1">
    <location>
        <begin position="22"/>
        <end position="523"/>
    </location>
</feature>